<dbReference type="RefSeq" id="WP_157429183.1">
    <property type="nucleotide sequence ID" value="NZ_BAAANK010000003.1"/>
</dbReference>
<evidence type="ECO:0000256" key="5">
    <source>
        <dbReference type="SAM" id="Phobius"/>
    </source>
</evidence>
<keyword evidence="2 5" id="KW-0812">Transmembrane</keyword>
<dbReference type="InterPro" id="IPR049453">
    <property type="entry name" value="Memb_transporter_dom"/>
</dbReference>
<feature type="transmembrane region" description="Helical" evidence="5">
    <location>
        <begin position="115"/>
        <end position="134"/>
    </location>
</feature>
<evidence type="ECO:0000256" key="3">
    <source>
        <dbReference type="ARBA" id="ARBA00022989"/>
    </source>
</evidence>
<reference evidence="7 8" key="1">
    <citation type="journal article" date="2019" name="Int. J. Syst. Evol. Microbiol.">
        <title>The Global Catalogue of Microorganisms (GCM) 10K type strain sequencing project: providing services to taxonomists for standard genome sequencing and annotation.</title>
        <authorList>
            <consortium name="The Broad Institute Genomics Platform"/>
            <consortium name="The Broad Institute Genome Sequencing Center for Infectious Disease"/>
            <person name="Wu L."/>
            <person name="Ma J."/>
        </authorList>
    </citation>
    <scope>NUCLEOTIDE SEQUENCE [LARGE SCALE GENOMIC DNA]</scope>
    <source>
        <strain evidence="7 8">JCM 14323</strain>
    </source>
</reference>
<feature type="domain" description="Integral membrane bound transporter" evidence="6">
    <location>
        <begin position="28"/>
        <end position="150"/>
    </location>
</feature>
<keyword evidence="8" id="KW-1185">Reference proteome</keyword>
<feature type="transmembrane region" description="Helical" evidence="5">
    <location>
        <begin position="64"/>
        <end position="83"/>
    </location>
</feature>
<comment type="caution">
    <text evidence="7">The sequence shown here is derived from an EMBL/GenBank/DDBJ whole genome shotgun (WGS) entry which is preliminary data.</text>
</comment>
<dbReference type="Proteomes" id="UP001501746">
    <property type="component" value="Unassembled WGS sequence"/>
</dbReference>
<dbReference type="Pfam" id="PF13515">
    <property type="entry name" value="FUSC_2"/>
    <property type="match status" value="1"/>
</dbReference>
<feature type="transmembrane region" description="Helical" evidence="5">
    <location>
        <begin position="89"/>
        <end position="108"/>
    </location>
</feature>
<feature type="transmembrane region" description="Helical" evidence="5">
    <location>
        <begin position="140"/>
        <end position="160"/>
    </location>
</feature>
<evidence type="ECO:0000256" key="4">
    <source>
        <dbReference type="ARBA" id="ARBA00023136"/>
    </source>
</evidence>
<evidence type="ECO:0000259" key="6">
    <source>
        <dbReference type="Pfam" id="PF13515"/>
    </source>
</evidence>
<protein>
    <recommendedName>
        <fullName evidence="6">Integral membrane bound transporter domain-containing protein</fullName>
    </recommendedName>
</protein>
<accession>A0ABN2MJV9</accession>
<evidence type="ECO:0000256" key="2">
    <source>
        <dbReference type="ARBA" id="ARBA00022692"/>
    </source>
</evidence>
<name>A0ABN2MJV9_9MICO</name>
<keyword evidence="4 5" id="KW-0472">Membrane</keyword>
<evidence type="ECO:0000313" key="7">
    <source>
        <dbReference type="EMBL" id="GAA1829930.1"/>
    </source>
</evidence>
<organism evidence="7 8">
    <name type="scientific">Agromyces salentinus</name>
    <dbReference type="NCBI Taxonomy" id="269421"/>
    <lineage>
        <taxon>Bacteria</taxon>
        <taxon>Bacillati</taxon>
        <taxon>Actinomycetota</taxon>
        <taxon>Actinomycetes</taxon>
        <taxon>Micrococcales</taxon>
        <taxon>Microbacteriaceae</taxon>
        <taxon>Agromyces</taxon>
    </lineage>
</organism>
<evidence type="ECO:0000256" key="1">
    <source>
        <dbReference type="ARBA" id="ARBA00004141"/>
    </source>
</evidence>
<sequence>MAVLDTLRASKRLPVLQVAKTSVATIAAWLIAGALIPGQLPVFAAIAALLVVQPSVNQSLGKGIERSIGVMLGVIVASALSLAFGSTSWIVLVAVLVAMFIAWALKMTPATGNQVAISAMLTLALGAATPNYALDRVLETLIGAAIGIIVNAAIVPPVAIAPARSEVALLGGELAASADRLAGALETTQTRADIEALMIEARLLRPMREAADAAIEAGTESLTLNPRRSAHREELAQLRALLEQLGPIVTQLIGMTRAFADHYDASLHDEPTVRAIAEQLHRVAHDIRLAARVAEPEPEPMTSMVPALTSALVVRPPTSSHWILIGSLLEDLRRIREELGAES</sequence>
<keyword evidence="3 5" id="KW-1133">Transmembrane helix</keyword>
<gene>
    <name evidence="7" type="ORF">GCM10009750_12050</name>
</gene>
<comment type="subcellular location">
    <subcellularLocation>
        <location evidence="1">Membrane</location>
        <topology evidence="1">Multi-pass membrane protein</topology>
    </subcellularLocation>
</comment>
<dbReference type="EMBL" id="BAAANK010000003">
    <property type="protein sequence ID" value="GAA1829930.1"/>
    <property type="molecule type" value="Genomic_DNA"/>
</dbReference>
<proteinExistence type="predicted"/>
<feature type="transmembrane region" description="Helical" evidence="5">
    <location>
        <begin position="26"/>
        <end position="52"/>
    </location>
</feature>
<evidence type="ECO:0000313" key="8">
    <source>
        <dbReference type="Proteomes" id="UP001501746"/>
    </source>
</evidence>